<keyword evidence="1" id="KW-0812">Transmembrane</keyword>
<feature type="domain" description="Putative Flp pilus-assembly TadG-like N-terminal" evidence="2">
    <location>
        <begin position="11"/>
        <end position="58"/>
    </location>
</feature>
<evidence type="ECO:0000313" key="3">
    <source>
        <dbReference type="EMBL" id="MFB9739066.1"/>
    </source>
</evidence>
<dbReference type="RefSeq" id="WP_385860212.1">
    <property type="nucleotide sequence ID" value="NZ_JBHMAR010000069.1"/>
</dbReference>
<keyword evidence="1" id="KW-0472">Membrane</keyword>
<evidence type="ECO:0000313" key="4">
    <source>
        <dbReference type="Proteomes" id="UP001589703"/>
    </source>
</evidence>
<dbReference type="EMBL" id="JBHMAR010000069">
    <property type="protein sequence ID" value="MFB9739066.1"/>
    <property type="molecule type" value="Genomic_DNA"/>
</dbReference>
<gene>
    <name evidence="3" type="ORF">ACFFRO_28785</name>
</gene>
<evidence type="ECO:0000259" key="2">
    <source>
        <dbReference type="Pfam" id="PF13400"/>
    </source>
</evidence>
<name>A0ABV5VMM4_9ACTN</name>
<organism evidence="3 4">
    <name type="scientific">Streptomyces thermocoprophilus</name>
    <dbReference type="NCBI Taxonomy" id="78356"/>
    <lineage>
        <taxon>Bacteria</taxon>
        <taxon>Bacillati</taxon>
        <taxon>Actinomycetota</taxon>
        <taxon>Actinomycetes</taxon>
        <taxon>Kitasatosporales</taxon>
        <taxon>Streptomycetaceae</taxon>
        <taxon>Streptomyces</taxon>
    </lineage>
</organism>
<feature type="transmembrane region" description="Helical" evidence="1">
    <location>
        <begin position="14"/>
        <end position="34"/>
    </location>
</feature>
<protein>
    <submittedName>
        <fullName evidence="3">Pilus assembly protein TadG-related protein</fullName>
    </submittedName>
</protein>
<dbReference type="InterPro" id="IPR028087">
    <property type="entry name" value="Tad_N"/>
</dbReference>
<sequence>MTTVRANDDRGQAFPIYLTVVGGLLLLAFAYLAVGQAAANRNGAQTAADAAALAAAMDTRDQLADQWLTEVGEPKHWQDIFDGDVPVDPSCWRAHELAAQNEADVETCTPAGLLGYTVEVKTDRPVGESVIPGTEKQYATASATAVIEPMCTFDLPDEDVKEGEVKAAVLPSLKCKGKTWDLVPDDLTDLPQPQDLFDVHLADD</sequence>
<keyword evidence="1" id="KW-1133">Transmembrane helix</keyword>
<dbReference type="Proteomes" id="UP001589703">
    <property type="component" value="Unassembled WGS sequence"/>
</dbReference>
<reference evidence="3 4" key="1">
    <citation type="submission" date="2024-09" db="EMBL/GenBank/DDBJ databases">
        <authorList>
            <person name="Sun Q."/>
            <person name="Mori K."/>
        </authorList>
    </citation>
    <scope>NUCLEOTIDE SEQUENCE [LARGE SCALE GENOMIC DNA]</scope>
    <source>
        <strain evidence="3 4">JCM 10918</strain>
    </source>
</reference>
<dbReference type="Pfam" id="PF13400">
    <property type="entry name" value="Tad"/>
    <property type="match status" value="1"/>
</dbReference>
<proteinExistence type="predicted"/>
<keyword evidence="4" id="KW-1185">Reference proteome</keyword>
<evidence type="ECO:0000256" key="1">
    <source>
        <dbReference type="SAM" id="Phobius"/>
    </source>
</evidence>
<comment type="caution">
    <text evidence="3">The sequence shown here is derived from an EMBL/GenBank/DDBJ whole genome shotgun (WGS) entry which is preliminary data.</text>
</comment>
<accession>A0ABV5VMM4</accession>